<dbReference type="AlphaFoldDB" id="A0A087MJR3"/>
<accession>A0A087MJR3</accession>
<dbReference type="PATRIC" id="fig|1121014.3.peg.1026"/>
<proteinExistence type="predicted"/>
<dbReference type="RefSeq" id="WP_211250682.1">
    <property type="nucleotide sequence ID" value="NZ_AVCJ01000007.1"/>
</dbReference>
<dbReference type="EMBL" id="AVCJ01000007">
    <property type="protein sequence ID" value="KFL37116.1"/>
    <property type="molecule type" value="Genomic_DNA"/>
</dbReference>
<dbReference type="InterPro" id="IPR045389">
    <property type="entry name" value="DUF6522"/>
</dbReference>
<comment type="caution">
    <text evidence="1">The sequence shown here is derived from an EMBL/GenBank/DDBJ whole genome shotgun (WGS) entry which is preliminary data.</text>
</comment>
<keyword evidence="2" id="KW-1185">Reference proteome</keyword>
<reference evidence="2" key="1">
    <citation type="submission" date="2013-08" db="EMBL/GenBank/DDBJ databases">
        <title>Genome sequencing of Arenimonas donghaensis.</title>
        <authorList>
            <person name="Chen F."/>
            <person name="Wang G."/>
        </authorList>
    </citation>
    <scope>NUCLEOTIDE SEQUENCE [LARGE SCALE GENOMIC DNA]</scope>
    <source>
        <strain evidence="2">HO3-R19</strain>
    </source>
</reference>
<reference evidence="1 2" key="2">
    <citation type="journal article" date="2015" name="Stand. Genomic Sci.">
        <title>High quality draft genomic sequence of Arenimonas donghaensis DSM 18148(T).</title>
        <authorList>
            <person name="Chen F."/>
            <person name="Wang H."/>
            <person name="Cao Y."/>
            <person name="Li X."/>
            <person name="Wang G."/>
        </authorList>
    </citation>
    <scope>NUCLEOTIDE SEQUENCE [LARGE SCALE GENOMIC DNA]</scope>
    <source>
        <strain evidence="1 2">HO3-R19</strain>
    </source>
</reference>
<evidence type="ECO:0000313" key="2">
    <source>
        <dbReference type="Proteomes" id="UP000029085"/>
    </source>
</evidence>
<gene>
    <name evidence="1" type="ORF">N788_11360</name>
</gene>
<protein>
    <submittedName>
        <fullName evidence="1">Uncharacterized protein</fullName>
    </submittedName>
</protein>
<evidence type="ECO:0000313" key="1">
    <source>
        <dbReference type="EMBL" id="KFL37116.1"/>
    </source>
</evidence>
<sequence>MAMVIDWNDFDSHQRSGVAEALDAAGVDACPDPQPAPPTPVAPVDVDATAVAAGLGLDPARVPAMVADRRIATLCERGTGEDAGLFRFTFYYAGQRFRLVTDADGRPMPPG</sequence>
<dbReference type="STRING" id="1121014.N788_11360"/>
<dbReference type="Pfam" id="PF20132">
    <property type="entry name" value="DUF6522"/>
    <property type="match status" value="1"/>
</dbReference>
<dbReference type="Proteomes" id="UP000029085">
    <property type="component" value="Unassembled WGS sequence"/>
</dbReference>
<name>A0A087MJR3_9GAMM</name>
<organism evidence="1 2">
    <name type="scientific">Arenimonas donghaensis DSM 18148 = HO3-R19</name>
    <dbReference type="NCBI Taxonomy" id="1121014"/>
    <lineage>
        <taxon>Bacteria</taxon>
        <taxon>Pseudomonadati</taxon>
        <taxon>Pseudomonadota</taxon>
        <taxon>Gammaproteobacteria</taxon>
        <taxon>Lysobacterales</taxon>
        <taxon>Lysobacteraceae</taxon>
        <taxon>Arenimonas</taxon>
    </lineage>
</organism>